<protein>
    <recommendedName>
        <fullName evidence="2">EF-hand domain-containing protein</fullName>
    </recommendedName>
</protein>
<dbReference type="PROSITE" id="PS50222">
    <property type="entry name" value="EF_HAND_2"/>
    <property type="match status" value="1"/>
</dbReference>
<feature type="domain" description="EF-hand" evidence="2">
    <location>
        <begin position="4"/>
        <end position="39"/>
    </location>
</feature>
<dbReference type="SUPFAM" id="SSF47473">
    <property type="entry name" value="EF-hand"/>
    <property type="match status" value="1"/>
</dbReference>
<dbReference type="InterPro" id="IPR018247">
    <property type="entry name" value="EF_Hand_1_Ca_BS"/>
</dbReference>
<keyword evidence="1" id="KW-0106">Calcium</keyword>
<dbReference type="SMART" id="SM00054">
    <property type="entry name" value="EFh"/>
    <property type="match status" value="2"/>
</dbReference>
<dbReference type="InterPro" id="IPR002048">
    <property type="entry name" value="EF_hand_dom"/>
</dbReference>
<evidence type="ECO:0000313" key="6">
    <source>
        <dbReference type="Proteomes" id="UP000654075"/>
    </source>
</evidence>
<reference evidence="4" key="1">
    <citation type="submission" date="2021-02" db="EMBL/GenBank/DDBJ databases">
        <authorList>
            <person name="Dougan E. K."/>
            <person name="Rhodes N."/>
            <person name="Thang M."/>
            <person name="Chan C."/>
        </authorList>
    </citation>
    <scope>NUCLEOTIDE SEQUENCE</scope>
</reference>
<evidence type="ECO:0000313" key="5">
    <source>
        <dbReference type="Proteomes" id="UP000626109"/>
    </source>
</evidence>
<keyword evidence="6" id="KW-1185">Reference proteome</keyword>
<gene>
    <name evidence="3" type="ORF">PGLA1383_LOCUS40040</name>
    <name evidence="4" type="ORF">PGLA2088_LOCUS49884</name>
</gene>
<dbReference type="GO" id="GO:0005509">
    <property type="term" value="F:calcium ion binding"/>
    <property type="evidence" value="ECO:0007669"/>
    <property type="project" value="InterPro"/>
</dbReference>
<dbReference type="PROSITE" id="PS00018">
    <property type="entry name" value="EF_HAND_1"/>
    <property type="match status" value="1"/>
</dbReference>
<name>A0A813LWV2_POLGL</name>
<proteinExistence type="predicted"/>
<dbReference type="Gene3D" id="1.10.238.10">
    <property type="entry name" value="EF-hand"/>
    <property type="match status" value="1"/>
</dbReference>
<sequence length="104" mass="11974">MTIVEAERYRQAFDEFDSDGSGAIGEGEFESLLRKCAKVPSHVEIPAKRFRLLWKECDVDVDFEEFLVMYKRYFDTSGSGKAGGFETFYRTIRPVPTFPAMAKR</sequence>
<dbReference type="Pfam" id="PF13499">
    <property type="entry name" value="EF-hand_7"/>
    <property type="match status" value="1"/>
</dbReference>
<organism evidence="4 5">
    <name type="scientific">Polarella glacialis</name>
    <name type="common">Dinoflagellate</name>
    <dbReference type="NCBI Taxonomy" id="89957"/>
    <lineage>
        <taxon>Eukaryota</taxon>
        <taxon>Sar</taxon>
        <taxon>Alveolata</taxon>
        <taxon>Dinophyceae</taxon>
        <taxon>Suessiales</taxon>
        <taxon>Suessiaceae</taxon>
        <taxon>Polarella</taxon>
    </lineage>
</organism>
<evidence type="ECO:0000313" key="4">
    <source>
        <dbReference type="EMBL" id="CAE8740105.1"/>
    </source>
</evidence>
<evidence type="ECO:0000313" key="3">
    <source>
        <dbReference type="EMBL" id="CAE8622603.1"/>
    </source>
</evidence>
<dbReference type="EMBL" id="CAJNNW010037209">
    <property type="protein sequence ID" value="CAE8740105.1"/>
    <property type="molecule type" value="Genomic_DNA"/>
</dbReference>
<dbReference type="AlphaFoldDB" id="A0A813LWV2"/>
<dbReference type="Proteomes" id="UP000626109">
    <property type="component" value="Unassembled WGS sequence"/>
</dbReference>
<dbReference type="InterPro" id="IPR011992">
    <property type="entry name" value="EF-hand-dom_pair"/>
</dbReference>
<dbReference type="OrthoDB" id="414384at2759"/>
<evidence type="ECO:0000256" key="1">
    <source>
        <dbReference type="ARBA" id="ARBA00022837"/>
    </source>
</evidence>
<dbReference type="EMBL" id="CAJNNV010028010">
    <property type="protein sequence ID" value="CAE8622603.1"/>
    <property type="molecule type" value="Genomic_DNA"/>
</dbReference>
<dbReference type="Proteomes" id="UP000654075">
    <property type="component" value="Unassembled WGS sequence"/>
</dbReference>
<comment type="caution">
    <text evidence="4">The sequence shown here is derived from an EMBL/GenBank/DDBJ whole genome shotgun (WGS) entry which is preliminary data.</text>
</comment>
<evidence type="ECO:0000259" key="2">
    <source>
        <dbReference type="PROSITE" id="PS50222"/>
    </source>
</evidence>
<accession>A0A813LWV2</accession>